<dbReference type="OrthoDB" id="5996503at2"/>
<organism evidence="3 4">
    <name type="scientific">Amnibacterium kyonggiense</name>
    <dbReference type="NCBI Taxonomy" id="595671"/>
    <lineage>
        <taxon>Bacteria</taxon>
        <taxon>Bacillati</taxon>
        <taxon>Actinomycetota</taxon>
        <taxon>Actinomycetes</taxon>
        <taxon>Micrococcales</taxon>
        <taxon>Microbacteriaceae</taxon>
        <taxon>Amnibacterium</taxon>
    </lineage>
</organism>
<dbReference type="EMBL" id="SOAM01000001">
    <property type="protein sequence ID" value="TDS80943.1"/>
    <property type="molecule type" value="Genomic_DNA"/>
</dbReference>
<feature type="region of interest" description="Disordered" evidence="1">
    <location>
        <begin position="32"/>
        <end position="53"/>
    </location>
</feature>
<proteinExistence type="predicted"/>
<accession>A0A4R7FSV6</accession>
<dbReference type="AlphaFoldDB" id="A0A4R7FSV6"/>
<name>A0A4R7FSV6_9MICO</name>
<evidence type="ECO:0000259" key="2">
    <source>
        <dbReference type="Pfam" id="PF09851"/>
    </source>
</evidence>
<protein>
    <submittedName>
        <fullName evidence="3">Putative oligomerization/nucleic acid binding protein</fullName>
    </submittedName>
</protein>
<dbReference type="Pfam" id="PF09851">
    <property type="entry name" value="SHOCT"/>
    <property type="match status" value="1"/>
</dbReference>
<feature type="domain" description="SHOCT" evidence="2">
    <location>
        <begin position="88"/>
        <end position="115"/>
    </location>
</feature>
<keyword evidence="4" id="KW-1185">Reference proteome</keyword>
<reference evidence="3 4" key="1">
    <citation type="submission" date="2019-03" db="EMBL/GenBank/DDBJ databases">
        <title>Genomic Encyclopedia of Archaeal and Bacterial Type Strains, Phase II (KMG-II): from individual species to whole genera.</title>
        <authorList>
            <person name="Goeker M."/>
        </authorList>
    </citation>
    <scope>NUCLEOTIDE SEQUENCE [LARGE SCALE GENOMIC DNA]</scope>
    <source>
        <strain evidence="3 4">DSM 24782</strain>
    </source>
</reference>
<evidence type="ECO:0000256" key="1">
    <source>
        <dbReference type="SAM" id="MobiDB-lite"/>
    </source>
</evidence>
<comment type="caution">
    <text evidence="3">The sequence shown here is derived from an EMBL/GenBank/DDBJ whole genome shotgun (WGS) entry which is preliminary data.</text>
</comment>
<evidence type="ECO:0000313" key="4">
    <source>
        <dbReference type="Proteomes" id="UP000295344"/>
    </source>
</evidence>
<evidence type="ECO:0000313" key="3">
    <source>
        <dbReference type="EMBL" id="TDS80943.1"/>
    </source>
</evidence>
<gene>
    <name evidence="3" type="ORF">CLV52_1515</name>
</gene>
<dbReference type="Proteomes" id="UP000295344">
    <property type="component" value="Unassembled WGS sequence"/>
</dbReference>
<dbReference type="InterPro" id="IPR018649">
    <property type="entry name" value="SHOCT"/>
</dbReference>
<sequence>MPRMRRAGRPGLIGLTARTAVVAGTAATVTGAVGRGRARREQEEQAQLDAAAQAEQARIDRAVAAAVPQRVAPQEPAAPTVDASGLVAEIQRLGALRDQGLLSEDEFSAAKRKLLG</sequence>